<comment type="caution">
    <text evidence="3">The sequence shown here is derived from an EMBL/GenBank/DDBJ whole genome shotgun (WGS) entry which is preliminary data.</text>
</comment>
<reference evidence="3" key="1">
    <citation type="submission" date="2021-02" db="EMBL/GenBank/DDBJ databases">
        <authorList>
            <person name="Dougan E. K."/>
            <person name="Rhodes N."/>
            <person name="Thang M."/>
            <person name="Chan C."/>
        </authorList>
    </citation>
    <scope>NUCLEOTIDE SEQUENCE</scope>
</reference>
<dbReference type="Pfam" id="PF02450">
    <property type="entry name" value="LCAT"/>
    <property type="match status" value="1"/>
</dbReference>
<organism evidence="3 4">
    <name type="scientific">Polarella glacialis</name>
    <name type="common">Dinoflagellate</name>
    <dbReference type="NCBI Taxonomy" id="89957"/>
    <lineage>
        <taxon>Eukaryota</taxon>
        <taxon>Sar</taxon>
        <taxon>Alveolata</taxon>
        <taxon>Dinophyceae</taxon>
        <taxon>Suessiales</taxon>
        <taxon>Suessiaceae</taxon>
        <taxon>Polarella</taxon>
    </lineage>
</organism>
<dbReference type="AlphaFoldDB" id="A0A813I487"/>
<feature type="signal peptide" evidence="2">
    <location>
        <begin position="1"/>
        <end position="30"/>
    </location>
</feature>
<evidence type="ECO:0000256" key="2">
    <source>
        <dbReference type="SAM" id="SignalP"/>
    </source>
</evidence>
<accession>A0A813I487</accession>
<feature type="chain" id="PRO_5032931589" evidence="2">
    <location>
        <begin position="31"/>
        <end position="406"/>
    </location>
</feature>
<evidence type="ECO:0000313" key="4">
    <source>
        <dbReference type="Proteomes" id="UP000626109"/>
    </source>
</evidence>
<dbReference type="PANTHER" id="PTHR11440">
    <property type="entry name" value="LECITHIN-CHOLESTEROL ACYLTRANSFERASE-RELATED"/>
    <property type="match status" value="1"/>
</dbReference>
<dbReference type="SUPFAM" id="SSF53474">
    <property type="entry name" value="alpha/beta-Hydrolases"/>
    <property type="match status" value="1"/>
</dbReference>
<dbReference type="GO" id="GO:0008374">
    <property type="term" value="F:O-acyltransferase activity"/>
    <property type="evidence" value="ECO:0007669"/>
    <property type="project" value="InterPro"/>
</dbReference>
<evidence type="ECO:0000256" key="1">
    <source>
        <dbReference type="SAM" id="Phobius"/>
    </source>
</evidence>
<dbReference type="Proteomes" id="UP000626109">
    <property type="component" value="Unassembled WGS sequence"/>
</dbReference>
<protein>
    <submittedName>
        <fullName evidence="3">Uncharacterized protein</fullName>
    </submittedName>
</protein>
<dbReference type="EMBL" id="CAJNNW010002667">
    <property type="protein sequence ID" value="CAE8644536.1"/>
    <property type="molecule type" value="Genomic_DNA"/>
</dbReference>
<name>A0A813I487_POLGL</name>
<proteinExistence type="predicted"/>
<feature type="transmembrane region" description="Helical" evidence="1">
    <location>
        <begin position="227"/>
        <end position="249"/>
    </location>
</feature>
<dbReference type="GO" id="GO:0006629">
    <property type="term" value="P:lipid metabolic process"/>
    <property type="evidence" value="ECO:0007669"/>
    <property type="project" value="InterPro"/>
</dbReference>
<sequence length="406" mass="44428">MAQLSISDWRLPWQLLLLSLGLSRRPCVAASESRLPPVIFVPGFAGSLLEADINRDSAVNDLCRLSGKEDVWFSKLKFLPVYVDCWLEEMRLKLELNASRAAGQELDTDTSSGVRVHTKAYGSVRDAFFDYGAYHDGMGIWTSTIQHLKLLGYNESRDMFGAPYDWRRGPAYWKQHDWPQLKAFVEEKVQAAGTPAIFVTVSMGSPYLAAFLHHAVGVDPAWKQRHVASFVSFSGVFGGTLAGLGFALWGDAMPLQKVKLGYDVAAPPFVGSQKLKRLMSSWGGMDALFPRPSGSEAQALVQLPSAFRGNLTDEDLQEVLSEVFPELGVLYELASAFPIDLHPGVETLCIFGAGLPSPSRYVYLDVPINSSGSSPKSSVLRSGLKVVKDLRAGRRPPEDALSLGAC</sequence>
<dbReference type="InterPro" id="IPR029058">
    <property type="entry name" value="AB_hydrolase_fold"/>
</dbReference>
<keyword evidence="1" id="KW-1133">Transmembrane helix</keyword>
<keyword evidence="1" id="KW-0472">Membrane</keyword>
<evidence type="ECO:0000313" key="3">
    <source>
        <dbReference type="EMBL" id="CAE8644536.1"/>
    </source>
</evidence>
<gene>
    <name evidence="3" type="ORF">PGLA2088_LOCUS3143</name>
</gene>
<keyword evidence="1" id="KW-0812">Transmembrane</keyword>
<dbReference type="InterPro" id="IPR003386">
    <property type="entry name" value="LACT/PDAT_acylTrfase"/>
</dbReference>
<dbReference type="Gene3D" id="3.40.50.1820">
    <property type="entry name" value="alpha/beta hydrolase"/>
    <property type="match status" value="1"/>
</dbReference>
<keyword evidence="2" id="KW-0732">Signal</keyword>